<dbReference type="InterPro" id="IPR017946">
    <property type="entry name" value="PLC-like_Pdiesterase_TIM-brl"/>
</dbReference>
<reference evidence="2 3" key="1">
    <citation type="submission" date="2021-06" db="EMBL/GenBank/DDBJ databases">
        <title>Genome-based taxonomic framework of Microbacterium strains isolated from marine environment, the description of four new species and reclassification of four preexisting species.</title>
        <authorList>
            <person name="Lee S.D."/>
            <person name="Kim S.-M."/>
            <person name="Byeon Y.-S."/>
            <person name="Yang H.L."/>
            <person name="Kim I.S."/>
        </authorList>
    </citation>
    <scope>NUCLEOTIDE SEQUENCE [LARGE SCALE GENOMIC DNA]</scope>
    <source>
        <strain evidence="2 3">SSW1-49</strain>
    </source>
</reference>
<accession>A0ABT0FF94</accession>
<feature type="domain" description="GP-PDE" evidence="1">
    <location>
        <begin position="12"/>
        <end position="255"/>
    </location>
</feature>
<dbReference type="RefSeq" id="WP_247630094.1">
    <property type="nucleotide sequence ID" value="NZ_JAHWXN010000001.1"/>
</dbReference>
<gene>
    <name evidence="2" type="ORF">KZC51_11440</name>
</gene>
<dbReference type="EMBL" id="JAHWXN010000001">
    <property type="protein sequence ID" value="MCK2036747.1"/>
    <property type="molecule type" value="Genomic_DNA"/>
</dbReference>
<dbReference type="InterPro" id="IPR030395">
    <property type="entry name" value="GP_PDE_dom"/>
</dbReference>
<name>A0ABT0FF94_9MICO</name>
<dbReference type="Pfam" id="PF03009">
    <property type="entry name" value="GDPD"/>
    <property type="match status" value="1"/>
</dbReference>
<protein>
    <submittedName>
        <fullName evidence="2">Glycerophosphodiester phosphodiesterase</fullName>
    </submittedName>
</protein>
<comment type="caution">
    <text evidence="2">The sequence shown here is derived from an EMBL/GenBank/DDBJ whole genome shotgun (WGS) entry which is preliminary data.</text>
</comment>
<dbReference type="Proteomes" id="UP001300096">
    <property type="component" value="Unassembled WGS sequence"/>
</dbReference>
<evidence type="ECO:0000259" key="1">
    <source>
        <dbReference type="PROSITE" id="PS51704"/>
    </source>
</evidence>
<keyword evidence="3" id="KW-1185">Reference proteome</keyword>
<proteinExistence type="predicted"/>
<dbReference type="PANTHER" id="PTHR43805:SF1">
    <property type="entry name" value="GP-PDE DOMAIN-CONTAINING PROTEIN"/>
    <property type="match status" value="1"/>
</dbReference>
<dbReference type="Gene3D" id="3.20.20.190">
    <property type="entry name" value="Phosphatidylinositol (PI) phosphodiesterase"/>
    <property type="match status" value="1"/>
</dbReference>
<dbReference type="PROSITE" id="PS51704">
    <property type="entry name" value="GP_PDE"/>
    <property type="match status" value="1"/>
</dbReference>
<organism evidence="2 3">
    <name type="scientific">Microbacterium croceum</name>
    <dbReference type="NCBI Taxonomy" id="2851645"/>
    <lineage>
        <taxon>Bacteria</taxon>
        <taxon>Bacillati</taxon>
        <taxon>Actinomycetota</taxon>
        <taxon>Actinomycetes</taxon>
        <taxon>Micrococcales</taxon>
        <taxon>Microbacteriaceae</taxon>
        <taxon>Microbacterium</taxon>
    </lineage>
</organism>
<dbReference type="PANTHER" id="PTHR43805">
    <property type="entry name" value="GLYCEROPHOSPHORYL DIESTER PHOSPHODIESTERASE"/>
    <property type="match status" value="1"/>
</dbReference>
<evidence type="ECO:0000313" key="2">
    <source>
        <dbReference type="EMBL" id="MCK2036747.1"/>
    </source>
</evidence>
<dbReference type="SUPFAM" id="SSF51695">
    <property type="entry name" value="PLC-like phosphodiesterases"/>
    <property type="match status" value="1"/>
</dbReference>
<evidence type="ECO:0000313" key="3">
    <source>
        <dbReference type="Proteomes" id="UP001300096"/>
    </source>
</evidence>
<sequence length="264" mass="28505">MTHPYFEKARYPRVLAHRGLVTAAGEDSGVWENSAAAFAAAHAAGADFIETDCQVSADGDVVLFHDATLERLTGDTRAIREIRTRELQKLFADHGGLLTVAEALQLFPEVRFNIDVKTEEAVAPLGPILADQAHRVLVTSFSDMRRTATIASVLRAGASLRPATSAGSRTIATVRGMSAARVSPARALRDVDALQIPEKQGVLRVLTPAFLRAAHRLDVEVHIWTVNDPATMQRLIAAGVDGIVSDRADVAISTLPRHDPPRRS</sequence>